<evidence type="ECO:0000256" key="1">
    <source>
        <dbReference type="ARBA" id="ARBA00004651"/>
    </source>
</evidence>
<evidence type="ECO:0000256" key="6">
    <source>
        <dbReference type="ARBA" id="ARBA00023136"/>
    </source>
</evidence>
<keyword evidence="5 7" id="KW-1133">Transmembrane helix</keyword>
<evidence type="ECO:0000256" key="7">
    <source>
        <dbReference type="SAM" id="Phobius"/>
    </source>
</evidence>
<feature type="transmembrane region" description="Helical" evidence="7">
    <location>
        <begin position="88"/>
        <end position="104"/>
    </location>
</feature>
<reference evidence="8" key="1">
    <citation type="submission" date="2019-08" db="EMBL/GenBank/DDBJ databases">
        <authorList>
            <person name="Kucharzyk K."/>
            <person name="Murdoch R.W."/>
            <person name="Higgins S."/>
            <person name="Loffler F."/>
        </authorList>
    </citation>
    <scope>NUCLEOTIDE SEQUENCE</scope>
</reference>
<feature type="transmembrane region" description="Helical" evidence="7">
    <location>
        <begin position="151"/>
        <end position="168"/>
    </location>
</feature>
<feature type="transmembrane region" description="Helical" evidence="7">
    <location>
        <begin position="200"/>
        <end position="221"/>
    </location>
</feature>
<feature type="transmembrane region" description="Helical" evidence="7">
    <location>
        <begin position="125"/>
        <end position="145"/>
    </location>
</feature>
<dbReference type="PANTHER" id="PTHR36122:SF2">
    <property type="entry name" value="NICOTINAMIDE RIBOSIDE TRANSPORTER PNUC"/>
    <property type="match status" value="1"/>
</dbReference>
<organism evidence="8">
    <name type="scientific">bioreactor metagenome</name>
    <dbReference type="NCBI Taxonomy" id="1076179"/>
    <lineage>
        <taxon>unclassified sequences</taxon>
        <taxon>metagenomes</taxon>
        <taxon>ecological metagenomes</taxon>
    </lineage>
</organism>
<gene>
    <name evidence="8" type="primary">pnuC_9</name>
    <name evidence="8" type="ORF">SDC9_104223</name>
</gene>
<comment type="caution">
    <text evidence="8">The sequence shown here is derived from an EMBL/GenBank/DDBJ whole genome shotgun (WGS) entry which is preliminary data.</text>
</comment>
<dbReference type="GO" id="GO:0005886">
    <property type="term" value="C:plasma membrane"/>
    <property type="evidence" value="ECO:0007669"/>
    <property type="project" value="UniProtKB-SubCell"/>
</dbReference>
<evidence type="ECO:0000313" key="8">
    <source>
        <dbReference type="EMBL" id="MPM57401.1"/>
    </source>
</evidence>
<feature type="transmembrane region" description="Helical" evidence="7">
    <location>
        <begin position="37"/>
        <end position="54"/>
    </location>
</feature>
<sequence>MIRFNKLNTLKPFDWLLITGIIAANLIYSVQMGEFDVIGSIAGITGVACVVLVAKGNILNYIFGVVNVSLYALVAFKAQLYGDAALNALYYLPMQFIGWYSWIGKRQEETSVTVDARRLSAMQRVRLLVLSLATVAITAYVLHLFKDPQPLKDAATTVLSVIAMFLMVRRFMEQWVLWVVVNVISVVMWVYALASGESHSALMVIMWLFYLANSINGWVTWNRLSKSRQ</sequence>
<keyword evidence="2" id="KW-0813">Transport</keyword>
<dbReference type="AlphaFoldDB" id="A0A645AYK9"/>
<name>A0A645AYK9_9ZZZZ</name>
<feature type="transmembrane region" description="Helical" evidence="7">
    <location>
        <begin position="12"/>
        <end position="31"/>
    </location>
</feature>
<dbReference type="GO" id="GO:0034257">
    <property type="term" value="F:nicotinamide riboside transmembrane transporter activity"/>
    <property type="evidence" value="ECO:0007669"/>
    <property type="project" value="InterPro"/>
</dbReference>
<dbReference type="PANTHER" id="PTHR36122">
    <property type="entry name" value="NICOTINAMIDE RIBOSIDE TRANSPORTER PNUC"/>
    <property type="match status" value="1"/>
</dbReference>
<accession>A0A645AYK9</accession>
<feature type="transmembrane region" description="Helical" evidence="7">
    <location>
        <begin position="61"/>
        <end position="82"/>
    </location>
</feature>
<evidence type="ECO:0000256" key="3">
    <source>
        <dbReference type="ARBA" id="ARBA00022475"/>
    </source>
</evidence>
<keyword evidence="3" id="KW-1003">Cell membrane</keyword>
<evidence type="ECO:0000256" key="4">
    <source>
        <dbReference type="ARBA" id="ARBA00022692"/>
    </source>
</evidence>
<dbReference type="Pfam" id="PF04973">
    <property type="entry name" value="NMN_transporter"/>
    <property type="match status" value="1"/>
</dbReference>
<dbReference type="NCBIfam" id="TIGR01528">
    <property type="entry name" value="NMN_trans_PnuC"/>
    <property type="match status" value="1"/>
</dbReference>
<evidence type="ECO:0000256" key="2">
    <source>
        <dbReference type="ARBA" id="ARBA00022448"/>
    </source>
</evidence>
<keyword evidence="4 7" id="KW-0812">Transmembrane</keyword>
<feature type="transmembrane region" description="Helical" evidence="7">
    <location>
        <begin position="175"/>
        <end position="194"/>
    </location>
</feature>
<evidence type="ECO:0000256" key="5">
    <source>
        <dbReference type="ARBA" id="ARBA00022989"/>
    </source>
</evidence>
<proteinExistence type="predicted"/>
<dbReference type="EMBL" id="VSSQ01016249">
    <property type="protein sequence ID" value="MPM57401.1"/>
    <property type="molecule type" value="Genomic_DNA"/>
</dbReference>
<protein>
    <submittedName>
        <fullName evidence="8">Nicotinamide riboside transporter PnuC</fullName>
    </submittedName>
</protein>
<dbReference type="InterPro" id="IPR006419">
    <property type="entry name" value="NMN_transpt_PnuC"/>
</dbReference>
<keyword evidence="6 7" id="KW-0472">Membrane</keyword>
<comment type="subcellular location">
    <subcellularLocation>
        <location evidence="1">Cell membrane</location>
        <topology evidence="1">Multi-pass membrane protein</topology>
    </subcellularLocation>
</comment>